<keyword evidence="2" id="KW-1185">Reference proteome</keyword>
<name>A0ACB8G6E6_9SAUR</name>
<protein>
    <submittedName>
        <fullName evidence="1">Uncharacterized protein</fullName>
    </submittedName>
</protein>
<reference evidence="1" key="1">
    <citation type="submission" date="2021-08" db="EMBL/GenBank/DDBJ databases">
        <title>The first chromosome-level gecko genome reveals the dynamic sex chromosomes of Neotropical dwarf geckos (Sphaerodactylidae: Sphaerodactylus).</title>
        <authorList>
            <person name="Pinto B.J."/>
            <person name="Keating S.E."/>
            <person name="Gamble T."/>
        </authorList>
    </citation>
    <scope>NUCLEOTIDE SEQUENCE</scope>
    <source>
        <strain evidence="1">TG3544</strain>
    </source>
</reference>
<proteinExistence type="predicted"/>
<sequence length="105" mass="11024">MAGTGRLLLLVLAVLLVGAGAVGGSLLPRAQLLPSSGAQQRGDQALPDRRRREASGGAQPGRPGLPFYETRFSSQLYVRSSFLQAAGGFPPFPVGLWNSPSRHLA</sequence>
<comment type="caution">
    <text evidence="1">The sequence shown here is derived from an EMBL/GenBank/DDBJ whole genome shotgun (WGS) entry which is preliminary data.</text>
</comment>
<gene>
    <name evidence="1" type="ORF">K3G42_033232</name>
</gene>
<evidence type="ECO:0000313" key="1">
    <source>
        <dbReference type="EMBL" id="KAH8015099.1"/>
    </source>
</evidence>
<evidence type="ECO:0000313" key="2">
    <source>
        <dbReference type="Proteomes" id="UP000827872"/>
    </source>
</evidence>
<accession>A0ACB8G6E6</accession>
<organism evidence="1 2">
    <name type="scientific">Sphaerodactylus townsendi</name>
    <dbReference type="NCBI Taxonomy" id="933632"/>
    <lineage>
        <taxon>Eukaryota</taxon>
        <taxon>Metazoa</taxon>
        <taxon>Chordata</taxon>
        <taxon>Craniata</taxon>
        <taxon>Vertebrata</taxon>
        <taxon>Euteleostomi</taxon>
        <taxon>Lepidosauria</taxon>
        <taxon>Squamata</taxon>
        <taxon>Bifurcata</taxon>
        <taxon>Gekkota</taxon>
        <taxon>Sphaerodactylidae</taxon>
        <taxon>Sphaerodactylus</taxon>
    </lineage>
</organism>
<dbReference type="EMBL" id="CM037615">
    <property type="protein sequence ID" value="KAH8015099.1"/>
    <property type="molecule type" value="Genomic_DNA"/>
</dbReference>
<dbReference type="Proteomes" id="UP000827872">
    <property type="component" value="Linkage Group LG02"/>
</dbReference>